<evidence type="ECO:0000313" key="5">
    <source>
        <dbReference type="Proteomes" id="UP000430345"/>
    </source>
</evidence>
<dbReference type="SUPFAM" id="SSF49785">
    <property type="entry name" value="Galactose-binding domain-like"/>
    <property type="match status" value="2"/>
</dbReference>
<keyword evidence="1" id="KW-0378">Hydrolase</keyword>
<dbReference type="InterPro" id="IPR008979">
    <property type="entry name" value="Galactose-bd-like_sf"/>
</dbReference>
<dbReference type="InterPro" id="IPR024240">
    <property type="entry name" value="NAGLU_N"/>
</dbReference>
<feature type="non-terminal residue" evidence="4">
    <location>
        <position position="1"/>
    </location>
</feature>
<dbReference type="AlphaFoldDB" id="A0A6I1MSY1"/>
<evidence type="ECO:0000259" key="3">
    <source>
        <dbReference type="PROSITE" id="PS50022"/>
    </source>
</evidence>
<accession>A0A6I1MSY1</accession>
<evidence type="ECO:0000256" key="1">
    <source>
        <dbReference type="ARBA" id="ARBA00022801"/>
    </source>
</evidence>
<feature type="non-terminal residue" evidence="4">
    <location>
        <position position="357"/>
    </location>
</feature>
<reference evidence="4 5" key="1">
    <citation type="submission" date="2019-10" db="EMBL/GenBank/DDBJ databases">
        <title>The Genome Sequence of Clostridium tarantellae Isolated from Fish Brain.</title>
        <authorList>
            <person name="Bano L."/>
            <person name="Kiel M."/>
            <person name="Sales G."/>
            <person name="Doxey A.C."/>
            <person name="Mansfield M.J."/>
            <person name="Schiavone M."/>
            <person name="Rossetto O."/>
            <person name="Pirazzini M."/>
            <person name="Dobrindt U."/>
            <person name="Montecucco C."/>
        </authorList>
    </citation>
    <scope>NUCLEOTIDE SEQUENCE [LARGE SCALE GENOMIC DNA]</scope>
    <source>
        <strain evidence="4 5">DSM 3997</strain>
    </source>
</reference>
<gene>
    <name evidence="4" type="ORF">GBZ86_16165</name>
</gene>
<dbReference type="Pfam" id="PF00754">
    <property type="entry name" value="F5_F8_type_C"/>
    <property type="match status" value="2"/>
</dbReference>
<dbReference type="Proteomes" id="UP000430345">
    <property type="component" value="Unassembled WGS sequence"/>
</dbReference>
<feature type="domain" description="F5/8 type C" evidence="3">
    <location>
        <begin position="136"/>
        <end position="272"/>
    </location>
</feature>
<dbReference type="PANTHER" id="PTHR45713">
    <property type="entry name" value="FTP DOMAIN-CONTAINING PROTEIN"/>
    <property type="match status" value="1"/>
</dbReference>
<dbReference type="PANTHER" id="PTHR45713:SF6">
    <property type="entry name" value="F5_8 TYPE C DOMAIN-CONTAINING PROTEIN"/>
    <property type="match status" value="1"/>
</dbReference>
<keyword evidence="5" id="KW-1185">Reference proteome</keyword>
<dbReference type="PROSITE" id="PS50022">
    <property type="entry name" value="FA58C_3"/>
    <property type="match status" value="2"/>
</dbReference>
<name>A0A6I1MSY1_9CLOT</name>
<dbReference type="Pfam" id="PF12971">
    <property type="entry name" value="NAGLU_N"/>
    <property type="match status" value="1"/>
</dbReference>
<dbReference type="Gene3D" id="2.60.120.260">
    <property type="entry name" value="Galactose-binding domain-like"/>
    <property type="match status" value="2"/>
</dbReference>
<feature type="domain" description="F5/8 type C" evidence="3">
    <location>
        <begin position="1"/>
        <end position="135"/>
    </location>
</feature>
<protein>
    <recommendedName>
        <fullName evidence="3">F5/8 type C domain-containing protein</fullName>
    </recommendedName>
</protein>
<evidence type="ECO:0000256" key="2">
    <source>
        <dbReference type="ARBA" id="ARBA00023295"/>
    </source>
</evidence>
<organism evidence="4 5">
    <name type="scientific">Clostridium tarantellae</name>
    <dbReference type="NCBI Taxonomy" id="39493"/>
    <lineage>
        <taxon>Bacteria</taxon>
        <taxon>Bacillati</taxon>
        <taxon>Bacillota</taxon>
        <taxon>Clostridia</taxon>
        <taxon>Eubacteriales</taxon>
        <taxon>Clostridiaceae</taxon>
        <taxon>Clostridium</taxon>
    </lineage>
</organism>
<proteinExistence type="predicted"/>
<dbReference type="InterPro" id="IPR051941">
    <property type="entry name" value="BG_Antigen-Binding_Lectin"/>
</dbReference>
<dbReference type="EMBL" id="WHJC01000535">
    <property type="protein sequence ID" value="MPQ45252.1"/>
    <property type="molecule type" value="Genomic_DNA"/>
</dbReference>
<dbReference type="RefSeq" id="WP_207707479.1">
    <property type="nucleotide sequence ID" value="NZ_WHJC01000535.1"/>
</dbReference>
<dbReference type="GO" id="GO:0005975">
    <property type="term" value="P:carbohydrate metabolic process"/>
    <property type="evidence" value="ECO:0007669"/>
    <property type="project" value="UniProtKB-ARBA"/>
</dbReference>
<dbReference type="Gene3D" id="3.30.379.10">
    <property type="entry name" value="Chitobiase/beta-hexosaminidase domain 2-like"/>
    <property type="match status" value="1"/>
</dbReference>
<dbReference type="InterPro" id="IPR029018">
    <property type="entry name" value="Hex-like_dom2"/>
</dbReference>
<sequence length="357" mass="40326">KNLALNKQAVSSSNETDYFTANLVTDGNNESASSRWSSGAFINDEHQWIYIDLGEITEFDTVKLYWEVANATIYRIEVSNDATNWTSVYRTTEGMGGVETITLTSIQSARYVRVYCEKNNTVISVSLYEIEIYNMIINSGINIAEGKRIYGRNANEKNSLVNAIDGDLNTYWDGGQYPSYLEIDLEKVYSLESINIVNYVDGVRYYYYSVYGSKDGVNYNKIAKKNNNNMATTEGDTFKLNSGVEARYLRVLIEYCSANEAAHISEFRVYGKETGEISNINKAINIQNFADTEYASPITIEETLNEIMGIITRRLGSQYINWFDFSIKANTNNLDYFQISNGDNGKIKIEGNNGVSL</sequence>
<comment type="caution">
    <text evidence="4">The sequence shown here is derived from an EMBL/GenBank/DDBJ whole genome shotgun (WGS) entry which is preliminary data.</text>
</comment>
<dbReference type="GO" id="GO:0016798">
    <property type="term" value="F:hydrolase activity, acting on glycosyl bonds"/>
    <property type="evidence" value="ECO:0007669"/>
    <property type="project" value="UniProtKB-KW"/>
</dbReference>
<evidence type="ECO:0000313" key="4">
    <source>
        <dbReference type="EMBL" id="MPQ45252.1"/>
    </source>
</evidence>
<dbReference type="InterPro" id="IPR000421">
    <property type="entry name" value="FA58C"/>
</dbReference>
<keyword evidence="2" id="KW-0326">Glycosidase</keyword>